<dbReference type="InterPro" id="IPR029071">
    <property type="entry name" value="Ubiquitin-like_domsf"/>
</dbReference>
<gene>
    <name evidence="6" type="primary">LOC112693877</name>
</gene>
<dbReference type="AlphaFoldDB" id="A0A8B8GPB6"/>
<feature type="domain" description="Ubiquitin-like" evidence="4">
    <location>
        <begin position="141"/>
        <end position="215"/>
    </location>
</feature>
<feature type="compositionally biased region" description="Polar residues" evidence="3">
    <location>
        <begin position="538"/>
        <end position="547"/>
    </location>
</feature>
<feature type="compositionally biased region" description="Gly residues" evidence="3">
    <location>
        <begin position="110"/>
        <end position="121"/>
    </location>
</feature>
<feature type="compositionally biased region" description="Acidic residues" evidence="3">
    <location>
        <begin position="340"/>
        <end position="351"/>
    </location>
</feature>
<organism evidence="5 6">
    <name type="scientific">Sipha flava</name>
    <name type="common">yellow sugarcane aphid</name>
    <dbReference type="NCBI Taxonomy" id="143950"/>
    <lineage>
        <taxon>Eukaryota</taxon>
        <taxon>Metazoa</taxon>
        <taxon>Ecdysozoa</taxon>
        <taxon>Arthropoda</taxon>
        <taxon>Hexapoda</taxon>
        <taxon>Insecta</taxon>
        <taxon>Pterygota</taxon>
        <taxon>Neoptera</taxon>
        <taxon>Paraneoptera</taxon>
        <taxon>Hemiptera</taxon>
        <taxon>Sternorrhyncha</taxon>
        <taxon>Aphidomorpha</taxon>
        <taxon>Aphidoidea</taxon>
        <taxon>Aphididae</taxon>
        <taxon>Sipha</taxon>
    </lineage>
</organism>
<dbReference type="GeneID" id="112693877"/>
<feature type="compositionally biased region" description="Low complexity" evidence="3">
    <location>
        <begin position="386"/>
        <end position="399"/>
    </location>
</feature>
<protein>
    <submittedName>
        <fullName evidence="6">Midnolin homolog</fullName>
    </submittedName>
</protein>
<accession>A0A8B8GPB6</accession>
<dbReference type="InterPro" id="IPR000626">
    <property type="entry name" value="Ubiquitin-like_dom"/>
</dbReference>
<keyword evidence="2" id="KW-0539">Nucleus</keyword>
<dbReference type="PANTHER" id="PTHR23010">
    <property type="entry name" value="MIDNOLIN"/>
    <property type="match status" value="1"/>
</dbReference>
<feature type="compositionally biased region" description="Polar residues" evidence="3">
    <location>
        <begin position="589"/>
        <end position="603"/>
    </location>
</feature>
<dbReference type="RefSeq" id="XP_025424908.1">
    <property type="nucleotide sequence ID" value="XM_025569123.1"/>
</dbReference>
<feature type="compositionally biased region" description="Basic and acidic residues" evidence="3">
    <location>
        <begin position="550"/>
        <end position="573"/>
    </location>
</feature>
<dbReference type="GO" id="GO:0005634">
    <property type="term" value="C:nucleus"/>
    <property type="evidence" value="ECO:0007669"/>
    <property type="project" value="UniProtKB-SubCell"/>
</dbReference>
<evidence type="ECO:0000259" key="4">
    <source>
        <dbReference type="PROSITE" id="PS50053"/>
    </source>
</evidence>
<evidence type="ECO:0000256" key="3">
    <source>
        <dbReference type="SAM" id="MobiDB-lite"/>
    </source>
</evidence>
<name>A0A8B8GPB6_9HEMI</name>
<keyword evidence="5" id="KW-1185">Reference proteome</keyword>
<dbReference type="CTD" id="32005"/>
<feature type="region of interest" description="Disordered" evidence="3">
    <location>
        <begin position="538"/>
        <end position="620"/>
    </location>
</feature>
<dbReference type="SUPFAM" id="SSF54236">
    <property type="entry name" value="Ubiquitin-like"/>
    <property type="match status" value="1"/>
</dbReference>
<evidence type="ECO:0000256" key="2">
    <source>
        <dbReference type="ARBA" id="ARBA00023242"/>
    </source>
</evidence>
<feature type="compositionally biased region" description="Low complexity" evidence="3">
    <location>
        <begin position="122"/>
        <end position="132"/>
    </location>
</feature>
<feature type="region of interest" description="Disordered" evidence="3">
    <location>
        <begin position="85"/>
        <end position="133"/>
    </location>
</feature>
<evidence type="ECO:0000256" key="1">
    <source>
        <dbReference type="ARBA" id="ARBA00004123"/>
    </source>
</evidence>
<dbReference type="PROSITE" id="PS50053">
    <property type="entry name" value="UBIQUITIN_2"/>
    <property type="match status" value="1"/>
</dbReference>
<comment type="subcellular location">
    <subcellularLocation>
        <location evidence="1">Nucleus</location>
    </subcellularLocation>
</comment>
<dbReference type="SMART" id="SM00213">
    <property type="entry name" value="UBQ"/>
    <property type="match status" value="1"/>
</dbReference>
<feature type="compositionally biased region" description="Pro residues" evidence="3">
    <location>
        <begin position="605"/>
        <end position="620"/>
    </location>
</feature>
<reference evidence="6" key="1">
    <citation type="submission" date="2025-08" db="UniProtKB">
        <authorList>
            <consortium name="RefSeq"/>
        </authorList>
    </citation>
    <scope>IDENTIFICATION</scope>
    <source>
        <tissue evidence="6">Whole body</tissue>
    </source>
</reference>
<dbReference type="OrthoDB" id="1916003at2759"/>
<evidence type="ECO:0000313" key="5">
    <source>
        <dbReference type="Proteomes" id="UP000694846"/>
    </source>
</evidence>
<feature type="compositionally biased region" description="Pro residues" evidence="3">
    <location>
        <begin position="369"/>
        <end position="379"/>
    </location>
</feature>
<proteinExistence type="predicted"/>
<feature type="compositionally biased region" description="Low complexity" evidence="3">
    <location>
        <begin position="100"/>
        <end position="109"/>
    </location>
</feature>
<sequence length="620" mass="64191">MEGGSSSSNKDAGEPKSGCGCNGVAVDNNNDATAAAAAVAAKAARRTAALVAANRAQAAAKAAALRAAASAAECLRHRAHLKLQEEMEKQQQQTADDRQTAVASGAAAANGGGSTSTGGGSSASSGNSSSNGIAMDEASEITITVSPTTGGQFDLSVLKTDSVESLKKVISKRLRVPKERICLLYRERQLRDGSLDDNQLMQGSRLTLLPSVETGLLVQRPEQSVMQALESLNDSQVNDFLSGKAPLNLTMRLGDHMMLIQLQLSTVSSSGSSKRLQTAASTVASTGAAAALNASTVSPEPPQATATAATTCSAGNIIGTPRLIPGVDAYPITRVRNVSDDSDDNSMDTTEDMSPPPPPPVSAAAPVEPAAPAPTPAPATPCSCDASTSTASTTTATAAGEKPQLDTRALAEASRNLTQTLKQLSSEVLTTKSGSKEMHIGFKRRPGAIIESMQHHGKGVYSGTFSGTLNPALQDRFGRPKRDISTIIHILNDLLCATPQYRAAARSGTPAVCTATTLPPTASAAQAAAPFTTANSVSAQTSAASDNIENETKENAATRGKMERLRLIMEEKRERRRAGRSVPYDKSKSGTQWSAKSETQSVGPQDPPADPPLPPEQVVV</sequence>
<dbReference type="Gene3D" id="3.10.20.90">
    <property type="entry name" value="Phosphatidylinositol 3-kinase Catalytic Subunit, Chain A, domain 1"/>
    <property type="match status" value="1"/>
</dbReference>
<evidence type="ECO:0000313" key="6">
    <source>
        <dbReference type="RefSeq" id="XP_025424908.1"/>
    </source>
</evidence>
<dbReference type="Proteomes" id="UP000694846">
    <property type="component" value="Unplaced"/>
</dbReference>
<dbReference type="CDD" id="cd01804">
    <property type="entry name" value="Ubl_midnolin"/>
    <property type="match status" value="1"/>
</dbReference>
<dbReference type="Pfam" id="PF00240">
    <property type="entry name" value="ubiquitin"/>
    <property type="match status" value="1"/>
</dbReference>
<feature type="region of interest" description="Disordered" evidence="3">
    <location>
        <begin position="336"/>
        <end position="405"/>
    </location>
</feature>
<feature type="compositionally biased region" description="Basic and acidic residues" evidence="3">
    <location>
        <begin position="85"/>
        <end position="99"/>
    </location>
</feature>
<dbReference type="PANTHER" id="PTHR23010:SF1">
    <property type="entry name" value="MIDNOLIN"/>
    <property type="match status" value="1"/>
</dbReference>
<dbReference type="InterPro" id="IPR039336">
    <property type="entry name" value="Midnolin"/>
</dbReference>